<evidence type="ECO:0000256" key="10">
    <source>
        <dbReference type="ARBA" id="ARBA00023136"/>
    </source>
</evidence>
<keyword evidence="7" id="KW-1278">Translocase</keyword>
<dbReference type="Pfam" id="PF00528">
    <property type="entry name" value="BPD_transp_1"/>
    <property type="match status" value="1"/>
</dbReference>
<dbReference type="Pfam" id="PF00005">
    <property type="entry name" value="ABC_tran"/>
    <property type="match status" value="1"/>
</dbReference>
<dbReference type="InterPro" id="IPR003439">
    <property type="entry name" value="ABC_transporter-like_ATP-bd"/>
</dbReference>
<comment type="similarity">
    <text evidence="11">Belongs to the binding-protein-dependent transport system permease family.</text>
</comment>
<evidence type="ECO:0000313" key="14">
    <source>
        <dbReference type="EMBL" id="MDR6166925.1"/>
    </source>
</evidence>
<proteinExistence type="inferred from homology"/>
<organism evidence="14 15">
    <name type="scientific">Microbacterium paludicola</name>
    <dbReference type="NCBI Taxonomy" id="300019"/>
    <lineage>
        <taxon>Bacteria</taxon>
        <taxon>Bacillati</taxon>
        <taxon>Actinomycetota</taxon>
        <taxon>Actinomycetes</taxon>
        <taxon>Micrococcales</taxon>
        <taxon>Microbacteriaceae</taxon>
        <taxon>Microbacterium</taxon>
    </lineage>
</organism>
<dbReference type="InterPro" id="IPR003593">
    <property type="entry name" value="AAA+_ATPase"/>
</dbReference>
<dbReference type="SUPFAM" id="SSF161098">
    <property type="entry name" value="MetI-like"/>
    <property type="match status" value="1"/>
</dbReference>
<name>A0ABU1HZ58_9MICO</name>
<dbReference type="SUPFAM" id="SSF52540">
    <property type="entry name" value="P-loop containing nucleoside triphosphate hydrolases"/>
    <property type="match status" value="1"/>
</dbReference>
<dbReference type="InterPro" id="IPR017871">
    <property type="entry name" value="ABC_transporter-like_CS"/>
</dbReference>
<evidence type="ECO:0000256" key="7">
    <source>
        <dbReference type="ARBA" id="ARBA00022967"/>
    </source>
</evidence>
<comment type="subcellular location">
    <subcellularLocation>
        <location evidence="11">Cell membrane</location>
        <topology evidence="11">Multi-pass membrane protein</topology>
    </subcellularLocation>
    <subcellularLocation>
        <location evidence="1">Membrane</location>
        <topology evidence="1">Multi-pass membrane protein</topology>
    </subcellularLocation>
</comment>
<evidence type="ECO:0000256" key="1">
    <source>
        <dbReference type="ARBA" id="ARBA00004141"/>
    </source>
</evidence>
<comment type="caution">
    <text evidence="14">The sequence shown here is derived from an EMBL/GenBank/DDBJ whole genome shotgun (WGS) entry which is preliminary data.</text>
</comment>
<evidence type="ECO:0000259" key="12">
    <source>
        <dbReference type="PROSITE" id="PS50893"/>
    </source>
</evidence>
<evidence type="ECO:0000256" key="6">
    <source>
        <dbReference type="ARBA" id="ARBA00022840"/>
    </source>
</evidence>
<evidence type="ECO:0000256" key="4">
    <source>
        <dbReference type="ARBA" id="ARBA00022692"/>
    </source>
</evidence>
<protein>
    <submittedName>
        <fullName evidence="14">ABC-type methionine transport system ATPase subunit/ABC-type methionine transport system permease subunit</fullName>
    </submittedName>
</protein>
<dbReference type="Gene3D" id="3.40.50.300">
    <property type="entry name" value="P-loop containing nucleotide triphosphate hydrolases"/>
    <property type="match status" value="1"/>
</dbReference>
<keyword evidence="5" id="KW-0547">Nucleotide-binding</keyword>
<keyword evidence="6" id="KW-0067">ATP-binding</keyword>
<gene>
    <name evidence="14" type="ORF">QE367_001129</name>
</gene>
<feature type="domain" description="ABC transporter" evidence="12">
    <location>
        <begin position="4"/>
        <end position="246"/>
    </location>
</feature>
<dbReference type="InterPro" id="IPR050086">
    <property type="entry name" value="MetN_ABC_transporter-like"/>
</dbReference>
<dbReference type="InterPro" id="IPR045865">
    <property type="entry name" value="ACT-like_dom_sf"/>
</dbReference>
<feature type="domain" description="ABC transmembrane type-1" evidence="13">
    <location>
        <begin position="359"/>
        <end position="553"/>
    </location>
</feature>
<evidence type="ECO:0000256" key="3">
    <source>
        <dbReference type="ARBA" id="ARBA00022475"/>
    </source>
</evidence>
<accession>A0ABU1HZ58</accession>
<dbReference type="PROSITE" id="PS00211">
    <property type="entry name" value="ABC_TRANSPORTER_1"/>
    <property type="match status" value="1"/>
</dbReference>
<keyword evidence="3" id="KW-1003">Cell membrane</keyword>
<feature type="transmembrane region" description="Helical" evidence="11">
    <location>
        <begin position="533"/>
        <end position="557"/>
    </location>
</feature>
<evidence type="ECO:0000256" key="2">
    <source>
        <dbReference type="ARBA" id="ARBA00022448"/>
    </source>
</evidence>
<dbReference type="CDD" id="cd03258">
    <property type="entry name" value="ABC_MetN_methionine_transporter"/>
    <property type="match status" value="1"/>
</dbReference>
<dbReference type="PANTHER" id="PTHR43166">
    <property type="entry name" value="AMINO ACID IMPORT ATP-BINDING PROTEIN"/>
    <property type="match status" value="1"/>
</dbReference>
<feature type="transmembrane region" description="Helical" evidence="11">
    <location>
        <begin position="397"/>
        <end position="421"/>
    </location>
</feature>
<feature type="transmembrane region" description="Helical" evidence="11">
    <location>
        <begin position="433"/>
        <end position="454"/>
    </location>
</feature>
<evidence type="ECO:0000256" key="9">
    <source>
        <dbReference type="ARBA" id="ARBA00022989"/>
    </source>
</evidence>
<dbReference type="InterPro" id="IPR027417">
    <property type="entry name" value="P-loop_NTPase"/>
</dbReference>
<reference evidence="14 15" key="1">
    <citation type="submission" date="2023-08" db="EMBL/GenBank/DDBJ databases">
        <title>Functional and genomic diversity of the sorghum phyllosphere microbiome.</title>
        <authorList>
            <person name="Shade A."/>
        </authorList>
    </citation>
    <scope>NUCLEOTIDE SEQUENCE [LARGE SCALE GENOMIC DNA]</scope>
    <source>
        <strain evidence="14 15">SORGH_AS_0919</strain>
    </source>
</reference>
<evidence type="ECO:0000256" key="8">
    <source>
        <dbReference type="ARBA" id="ARBA00022970"/>
    </source>
</evidence>
<feature type="transmembrane region" description="Helical" evidence="11">
    <location>
        <begin position="363"/>
        <end position="385"/>
    </location>
</feature>
<evidence type="ECO:0000256" key="11">
    <source>
        <dbReference type="RuleBase" id="RU363032"/>
    </source>
</evidence>
<evidence type="ECO:0000256" key="5">
    <source>
        <dbReference type="ARBA" id="ARBA00022741"/>
    </source>
</evidence>
<keyword evidence="10 11" id="KW-0472">Membrane</keyword>
<dbReference type="Gene3D" id="3.30.70.260">
    <property type="match status" value="1"/>
</dbReference>
<keyword evidence="2 11" id="KW-0813">Transport</keyword>
<dbReference type="PROSITE" id="PS50928">
    <property type="entry name" value="ABC_TM1"/>
    <property type="match status" value="1"/>
</dbReference>
<dbReference type="InterPro" id="IPR041701">
    <property type="entry name" value="MetN_ABC"/>
</dbReference>
<feature type="transmembrane region" description="Helical" evidence="11">
    <location>
        <begin position="492"/>
        <end position="513"/>
    </location>
</feature>
<keyword evidence="15" id="KW-1185">Reference proteome</keyword>
<dbReference type="CDD" id="cd06261">
    <property type="entry name" value="TM_PBP2"/>
    <property type="match status" value="1"/>
</dbReference>
<keyword evidence="4 11" id="KW-0812">Transmembrane</keyword>
<evidence type="ECO:0000313" key="15">
    <source>
        <dbReference type="Proteomes" id="UP001260188"/>
    </source>
</evidence>
<sequence length="563" mass="60910">MTLIRLSGVTKRFPPSTKGGDPVVAVDDVDLEIEAGSVCGIVGYSGAGKSTVLRLVNALETPTSGSVEIDGRDITALRERELRALRGDIGMIFQQFNLFDSRNVAGNVAYPLEVAGRSRTEVKQRVAELLEFVGLSGKAKNYPEQLSGGQRQRVGIARALATSPRILLADEATSALDPDTTQEVLALLKRINTELGVTILAITHEMEVVRAIADRVVVMEHGRVIESGDVFDVLSAPSHAATRRFVASIIDEAPTGEKLAALRARHPGRIVTFTIREGESPQADVFAALSSHGVRFELIHGGINDIRGRVFGHLTLALSRERRMPSIAPWPRHPPTHRSSRRTPVDRLIELLPDLWPATAETLYMITLSLLFGGIAGFLIGLALYATRAGSLFPNRVVFGIVNVIVNTFRPIPFIIFMAAVQPLARAFSIRGIGIEFAVFAISIASMFAIGRIVEQNLLTVRPGVIEAARAAGASRSRILFRLVPRESLGPLVLGYTFIVVALVDMTAVAGAIAAGGLGQFALVNGFRQFNPWVTWAAVIIIILLVQGVQFLGNALARRILRR</sequence>
<keyword evidence="8" id="KW-0029">Amino-acid transport</keyword>
<dbReference type="InterPro" id="IPR035906">
    <property type="entry name" value="MetI-like_sf"/>
</dbReference>
<dbReference type="Proteomes" id="UP001260188">
    <property type="component" value="Unassembled WGS sequence"/>
</dbReference>
<evidence type="ECO:0000259" key="13">
    <source>
        <dbReference type="PROSITE" id="PS50928"/>
    </source>
</evidence>
<dbReference type="InterPro" id="IPR000515">
    <property type="entry name" value="MetI-like"/>
</dbReference>
<dbReference type="Gene3D" id="1.10.3720.10">
    <property type="entry name" value="MetI-like"/>
    <property type="match status" value="1"/>
</dbReference>
<dbReference type="SUPFAM" id="SSF55021">
    <property type="entry name" value="ACT-like"/>
    <property type="match status" value="1"/>
</dbReference>
<dbReference type="PROSITE" id="PS50893">
    <property type="entry name" value="ABC_TRANSPORTER_2"/>
    <property type="match status" value="1"/>
</dbReference>
<keyword evidence="9 11" id="KW-1133">Transmembrane helix</keyword>
<dbReference type="PANTHER" id="PTHR43166:SF30">
    <property type="entry name" value="METHIONINE IMPORT ATP-BINDING PROTEIN METN"/>
    <property type="match status" value="1"/>
</dbReference>
<dbReference type="EMBL" id="JAVIZA010000001">
    <property type="protein sequence ID" value="MDR6166925.1"/>
    <property type="molecule type" value="Genomic_DNA"/>
</dbReference>
<dbReference type="SMART" id="SM00382">
    <property type="entry name" value="AAA"/>
    <property type="match status" value="1"/>
</dbReference>